<dbReference type="NCBIfam" id="TIGR00244">
    <property type="entry name" value="transcriptional regulator NrdR"/>
    <property type="match status" value="1"/>
</dbReference>
<dbReference type="RefSeq" id="WP_086107114.1">
    <property type="nucleotide sequence ID" value="NZ_JBHLWS010000001.1"/>
</dbReference>
<dbReference type="PANTHER" id="PTHR30455">
    <property type="entry name" value="TRANSCRIPTIONAL REPRESSOR NRDR"/>
    <property type="match status" value="1"/>
</dbReference>
<protein>
    <recommendedName>
        <fullName evidence="7">Transcriptional repressor NrdR</fullName>
    </recommendedName>
</protein>
<evidence type="ECO:0000313" key="10">
    <source>
        <dbReference type="EMBL" id="OZG53159.1"/>
    </source>
</evidence>
<keyword evidence="2 7" id="KW-0547">Nucleotide-binding</keyword>
<proteinExistence type="inferred from homology"/>
<feature type="domain" description="ATP-cone" evidence="8">
    <location>
        <begin position="46"/>
        <end position="136"/>
    </location>
</feature>
<reference evidence="9 11" key="2">
    <citation type="submission" date="2017-04" db="EMBL/GenBank/DDBJ databases">
        <title>Draft genome sequences of Alloscardovia macacae UMA81211 and UMA81212 isolated from the feces of a rhesus macaque (Macaca mulatta).</title>
        <authorList>
            <person name="Albert K."/>
            <person name="Sela D.A."/>
        </authorList>
    </citation>
    <scope>NUCLEOTIDE SEQUENCE [LARGE SCALE GENOMIC DNA]</scope>
    <source>
        <strain evidence="9 11">UMA81212</strain>
    </source>
</reference>
<dbReference type="Pfam" id="PF03477">
    <property type="entry name" value="ATP-cone"/>
    <property type="match status" value="1"/>
</dbReference>
<evidence type="ECO:0000256" key="2">
    <source>
        <dbReference type="ARBA" id="ARBA00022741"/>
    </source>
</evidence>
<dbReference type="AlphaFoldDB" id="A0A1Y2SZ01"/>
<comment type="cofactor">
    <cofactor evidence="7">
        <name>Zn(2+)</name>
        <dbReference type="ChEBI" id="CHEBI:29105"/>
    </cofactor>
    <text evidence="7">Binds 1 zinc ion.</text>
</comment>
<dbReference type="STRING" id="1160091.B9T39_07070"/>
<dbReference type="Proteomes" id="UP000243540">
    <property type="component" value="Unassembled WGS sequence"/>
</dbReference>
<keyword evidence="7" id="KW-0863">Zinc-finger</keyword>
<dbReference type="Proteomes" id="UP000243657">
    <property type="component" value="Unassembled WGS sequence"/>
</dbReference>
<sequence length="151" mass="17369">MHCPFCQSEDTKVVDTRVSEDGYSIRRRRECVVCSKRFTTQESMVLMVVKRDGSSEPFNREKVVSGVRKACKGRPIEEELLKQLGIHVERDLRSRGVAEVKAEEVGLAILEPLRLLDEVAYMRFASVYQHFNSLEDYSKAIDQLHAARLHE</sequence>
<evidence type="ECO:0000256" key="6">
    <source>
        <dbReference type="ARBA" id="ARBA00023163"/>
    </source>
</evidence>
<evidence type="ECO:0000313" key="12">
    <source>
        <dbReference type="Proteomes" id="UP000243657"/>
    </source>
</evidence>
<accession>A0A1Y2SZ01</accession>
<keyword evidence="6 7" id="KW-0804">Transcription</keyword>
<evidence type="ECO:0000256" key="3">
    <source>
        <dbReference type="ARBA" id="ARBA00022840"/>
    </source>
</evidence>
<evidence type="ECO:0000256" key="5">
    <source>
        <dbReference type="ARBA" id="ARBA00023125"/>
    </source>
</evidence>
<dbReference type="GO" id="GO:0003677">
    <property type="term" value="F:DNA binding"/>
    <property type="evidence" value="ECO:0007669"/>
    <property type="project" value="UniProtKB-KW"/>
</dbReference>
<evidence type="ECO:0000313" key="11">
    <source>
        <dbReference type="Proteomes" id="UP000243540"/>
    </source>
</evidence>
<keyword evidence="7" id="KW-0479">Metal-binding</keyword>
<evidence type="ECO:0000256" key="1">
    <source>
        <dbReference type="ARBA" id="ARBA00022491"/>
    </source>
</evidence>
<comment type="function">
    <text evidence="7">Negatively regulates transcription of bacterial ribonucleotide reductase nrd genes and operons by binding to NrdR-boxes.</text>
</comment>
<keyword evidence="5 7" id="KW-0238">DNA-binding</keyword>
<name>A0A1Y2SZ01_9BIFI</name>
<keyword evidence="1 7" id="KW-0678">Repressor</keyword>
<keyword evidence="4 7" id="KW-0805">Transcription regulation</keyword>
<evidence type="ECO:0000313" key="9">
    <source>
        <dbReference type="EMBL" id="OTA28273.1"/>
    </source>
</evidence>
<comment type="caution">
    <text evidence="9">The sequence shown here is derived from an EMBL/GenBank/DDBJ whole genome shotgun (WGS) entry which is preliminary data.</text>
</comment>
<dbReference type="PANTHER" id="PTHR30455:SF2">
    <property type="entry name" value="TRANSCRIPTIONAL REPRESSOR NRDR"/>
    <property type="match status" value="1"/>
</dbReference>
<dbReference type="PROSITE" id="PS51161">
    <property type="entry name" value="ATP_CONE"/>
    <property type="match status" value="1"/>
</dbReference>
<gene>
    <name evidence="7" type="primary">nrdR</name>
    <name evidence="10" type="ORF">ALMA_1461</name>
    <name evidence="9" type="ORF">B9T39_07070</name>
</gene>
<evidence type="ECO:0000256" key="7">
    <source>
        <dbReference type="HAMAP-Rule" id="MF_00440"/>
    </source>
</evidence>
<dbReference type="Pfam" id="PF22811">
    <property type="entry name" value="Zn_ribbon_NrdR"/>
    <property type="match status" value="1"/>
</dbReference>
<dbReference type="GO" id="GO:0008270">
    <property type="term" value="F:zinc ion binding"/>
    <property type="evidence" value="ECO:0007669"/>
    <property type="project" value="UniProtKB-UniRule"/>
</dbReference>
<dbReference type="HAMAP" id="MF_00440">
    <property type="entry name" value="NrdR"/>
    <property type="match status" value="1"/>
</dbReference>
<keyword evidence="3 7" id="KW-0067">ATP-binding</keyword>
<dbReference type="InterPro" id="IPR005144">
    <property type="entry name" value="ATP-cone_dom"/>
</dbReference>
<dbReference type="EMBL" id="NEKC01000019">
    <property type="protein sequence ID" value="OTA28273.1"/>
    <property type="molecule type" value="Genomic_DNA"/>
</dbReference>
<dbReference type="GO" id="GO:0045892">
    <property type="term" value="P:negative regulation of DNA-templated transcription"/>
    <property type="evidence" value="ECO:0007669"/>
    <property type="project" value="UniProtKB-UniRule"/>
</dbReference>
<keyword evidence="12" id="KW-1185">Reference proteome</keyword>
<organism evidence="9 11">
    <name type="scientific">Alloscardovia macacae</name>
    <dbReference type="NCBI Taxonomy" id="1160091"/>
    <lineage>
        <taxon>Bacteria</taxon>
        <taxon>Bacillati</taxon>
        <taxon>Actinomycetota</taxon>
        <taxon>Actinomycetes</taxon>
        <taxon>Bifidobacteriales</taxon>
        <taxon>Bifidobacteriaceae</taxon>
        <taxon>Alloscardovia</taxon>
    </lineage>
</organism>
<dbReference type="OrthoDB" id="9807461at2"/>
<feature type="zinc finger region" evidence="7">
    <location>
        <begin position="3"/>
        <end position="34"/>
    </location>
</feature>
<reference evidence="10 12" key="1">
    <citation type="journal article" date="2017" name="BMC Genomics">
        <title>Comparative genomic and phylogenomic analyses of the Bifidobacteriaceae family.</title>
        <authorList>
            <person name="Lugli G.A."/>
            <person name="Milani C."/>
            <person name="Turroni F."/>
            <person name="Duranti S."/>
            <person name="Mancabelli L."/>
            <person name="Mangifesta M."/>
            <person name="Ferrario C."/>
            <person name="Modesto M."/>
            <person name="Mattarelli P."/>
            <person name="Jiri K."/>
            <person name="van Sinderen D."/>
            <person name="Ventura M."/>
        </authorList>
    </citation>
    <scope>NUCLEOTIDE SEQUENCE [LARGE SCALE GENOMIC DNA]</scope>
    <source>
        <strain evidence="10 12">DSM 24762</strain>
    </source>
</reference>
<evidence type="ECO:0000256" key="4">
    <source>
        <dbReference type="ARBA" id="ARBA00023015"/>
    </source>
</evidence>
<keyword evidence="7" id="KW-0862">Zinc</keyword>
<dbReference type="InterPro" id="IPR055173">
    <property type="entry name" value="NrdR-like_N"/>
</dbReference>
<dbReference type="InterPro" id="IPR003796">
    <property type="entry name" value="RNR_NrdR-like"/>
</dbReference>
<evidence type="ECO:0000259" key="8">
    <source>
        <dbReference type="PROSITE" id="PS51161"/>
    </source>
</evidence>
<dbReference type="EMBL" id="MWWT01000009">
    <property type="protein sequence ID" value="OZG53159.1"/>
    <property type="molecule type" value="Genomic_DNA"/>
</dbReference>
<dbReference type="GO" id="GO:0005524">
    <property type="term" value="F:ATP binding"/>
    <property type="evidence" value="ECO:0007669"/>
    <property type="project" value="UniProtKB-UniRule"/>
</dbReference>
<comment type="similarity">
    <text evidence="7">Belongs to the NrdR family.</text>
</comment>